<feature type="transmembrane region" description="Helical" evidence="1">
    <location>
        <begin position="91"/>
        <end position="111"/>
    </location>
</feature>
<dbReference type="EMBL" id="ASHL01000004">
    <property type="protein sequence ID" value="EPD13243.1"/>
    <property type="molecule type" value="Genomic_DNA"/>
</dbReference>
<feature type="transmembrane region" description="Helical" evidence="1">
    <location>
        <begin position="12"/>
        <end position="30"/>
    </location>
</feature>
<name>A0AB33Z1W4_9GAMM</name>
<keyword evidence="1" id="KW-1133">Transmembrane helix</keyword>
<proteinExistence type="predicted"/>
<dbReference type="InterPro" id="IPR018643">
    <property type="entry name" value="DUF2069_membrane"/>
</dbReference>
<sequence length="117" mass="13011">MTLPGKKAAYWLQLLSYLCLIGFITAWITLLAPPQTFPVALVLITCVIPLLLPLRGVLHGKEKPVNWAAYLSLLYFIHGTTEAFASSTTRLLGLLEIVISLTVFFSASLYIRHISKH</sequence>
<evidence type="ECO:0000256" key="1">
    <source>
        <dbReference type="SAM" id="Phobius"/>
    </source>
</evidence>
<dbReference type="Proteomes" id="UP000015462">
    <property type="component" value="Unassembled WGS sequence"/>
</dbReference>
<dbReference type="RefSeq" id="WP_015004982.1">
    <property type="nucleotide sequence ID" value="NZ_FQZJ01000003.1"/>
</dbReference>
<organism evidence="2 3">
    <name type="scientific">Cycloclasticus pugetii</name>
    <dbReference type="NCBI Taxonomy" id="34068"/>
    <lineage>
        <taxon>Bacteria</taxon>
        <taxon>Pseudomonadati</taxon>
        <taxon>Pseudomonadota</taxon>
        <taxon>Gammaproteobacteria</taxon>
        <taxon>Thiotrichales</taxon>
        <taxon>Piscirickettsiaceae</taxon>
        <taxon>Cycloclasticus</taxon>
    </lineage>
</organism>
<accession>A0AB33Z1W4</accession>
<dbReference type="AlphaFoldDB" id="A0AB33Z1W4"/>
<evidence type="ECO:0000313" key="2">
    <source>
        <dbReference type="EMBL" id="EPD13243.1"/>
    </source>
</evidence>
<gene>
    <name evidence="2" type="ORF">L196_06360</name>
</gene>
<protein>
    <submittedName>
        <fullName evidence="2">Transmembrane protein</fullName>
    </submittedName>
</protein>
<dbReference type="Pfam" id="PF09842">
    <property type="entry name" value="DUF2069"/>
    <property type="match status" value="1"/>
</dbReference>
<keyword evidence="1" id="KW-0472">Membrane</keyword>
<keyword evidence="1 2" id="KW-0812">Transmembrane</keyword>
<reference evidence="2 3" key="1">
    <citation type="journal article" date="2013" name="Genome Announc.">
        <title>Genome Sequence of the Pyrene- and Fluoranthene-Degrading Bacterium Cycloclasticus sp. Strain PY97M.</title>
        <authorList>
            <person name="Cui Z."/>
            <person name="Xu G."/>
            <person name="Li Q."/>
            <person name="Gao W."/>
            <person name="Zheng L."/>
        </authorList>
    </citation>
    <scope>NUCLEOTIDE SEQUENCE [LARGE SCALE GENOMIC DNA]</scope>
    <source>
        <strain evidence="2 3">PY97M</strain>
    </source>
</reference>
<evidence type="ECO:0000313" key="3">
    <source>
        <dbReference type="Proteomes" id="UP000015462"/>
    </source>
</evidence>
<feature type="transmembrane region" description="Helical" evidence="1">
    <location>
        <begin position="67"/>
        <end position="85"/>
    </location>
</feature>
<comment type="caution">
    <text evidence="2">The sequence shown here is derived from an EMBL/GenBank/DDBJ whole genome shotgun (WGS) entry which is preliminary data.</text>
</comment>
<feature type="transmembrane region" description="Helical" evidence="1">
    <location>
        <begin position="36"/>
        <end position="55"/>
    </location>
</feature>
<keyword evidence="3" id="KW-1185">Reference proteome</keyword>